<accession>A0A381YSF0</accession>
<dbReference type="AlphaFoldDB" id="A0A381YSF0"/>
<name>A0A381YSF0_9ZZZZ</name>
<reference evidence="1" key="1">
    <citation type="submission" date="2018-05" db="EMBL/GenBank/DDBJ databases">
        <authorList>
            <person name="Lanie J.A."/>
            <person name="Ng W.-L."/>
            <person name="Kazmierczak K.M."/>
            <person name="Andrzejewski T.M."/>
            <person name="Davidsen T.M."/>
            <person name="Wayne K.J."/>
            <person name="Tettelin H."/>
            <person name="Glass J.I."/>
            <person name="Rusch D."/>
            <person name="Podicherti R."/>
            <person name="Tsui H.-C.T."/>
            <person name="Winkler M.E."/>
        </authorList>
    </citation>
    <scope>NUCLEOTIDE SEQUENCE</scope>
</reference>
<sequence>MTQVETTQERTLPILLLLQIQPR</sequence>
<dbReference type="EMBL" id="UINC01018950">
    <property type="protein sequence ID" value="SVA79968.1"/>
    <property type="molecule type" value="Genomic_DNA"/>
</dbReference>
<gene>
    <name evidence="1" type="ORF">METZ01_LOCUS132822</name>
</gene>
<protein>
    <submittedName>
        <fullName evidence="1">Uncharacterized protein</fullName>
    </submittedName>
</protein>
<proteinExistence type="predicted"/>
<evidence type="ECO:0000313" key="1">
    <source>
        <dbReference type="EMBL" id="SVA79968.1"/>
    </source>
</evidence>
<organism evidence="1">
    <name type="scientific">marine metagenome</name>
    <dbReference type="NCBI Taxonomy" id="408172"/>
    <lineage>
        <taxon>unclassified sequences</taxon>
        <taxon>metagenomes</taxon>
        <taxon>ecological metagenomes</taxon>
    </lineage>
</organism>